<evidence type="ECO:0000256" key="1">
    <source>
        <dbReference type="ARBA" id="ARBA00022723"/>
    </source>
</evidence>
<name>X1JBW2_9ZZZZ</name>
<dbReference type="PANTHER" id="PTHR11820:SF7">
    <property type="entry name" value="ACYLPYRUVASE FAHD1, MITOCHONDRIAL"/>
    <property type="match status" value="1"/>
</dbReference>
<dbReference type="PANTHER" id="PTHR11820">
    <property type="entry name" value="ACYLPYRUVASE"/>
    <property type="match status" value="1"/>
</dbReference>
<sequence>LFAKARSCVIKNRENIIYPREVEELDYEVELAVVIGRKMKDILEDKVPDYIYGYTIMNDVTARNIQKNEHQWYRAKSFDTFGPIGPVIANKDKIPDPQNLNLKSYVNGKLRQDGNTSDMIFGVYPLISYISKSITLEAGDLISTGTPAGVGVFMKQKKMLKPGDTVTCEIENIGKLENKIISE</sequence>
<dbReference type="GO" id="GO:0019752">
    <property type="term" value="P:carboxylic acid metabolic process"/>
    <property type="evidence" value="ECO:0007669"/>
    <property type="project" value="UniProtKB-ARBA"/>
</dbReference>
<dbReference type="FunFam" id="3.90.850.10:FF:000002">
    <property type="entry name" value="2-hydroxyhepta-2,4-diene-1,7-dioate isomerase"/>
    <property type="match status" value="1"/>
</dbReference>
<proteinExistence type="predicted"/>
<evidence type="ECO:0000313" key="3">
    <source>
        <dbReference type="EMBL" id="GAH67263.1"/>
    </source>
</evidence>
<reference evidence="3" key="1">
    <citation type="journal article" date="2014" name="Front. Microbiol.">
        <title>High frequency of phylogenetically diverse reductive dehalogenase-homologous genes in deep subseafloor sedimentary metagenomes.</title>
        <authorList>
            <person name="Kawai M."/>
            <person name="Futagami T."/>
            <person name="Toyoda A."/>
            <person name="Takaki Y."/>
            <person name="Nishi S."/>
            <person name="Hori S."/>
            <person name="Arai W."/>
            <person name="Tsubouchi T."/>
            <person name="Morono Y."/>
            <person name="Uchiyama I."/>
            <person name="Ito T."/>
            <person name="Fujiyama A."/>
            <person name="Inagaki F."/>
            <person name="Takami H."/>
        </authorList>
    </citation>
    <scope>NUCLEOTIDE SEQUENCE</scope>
    <source>
        <strain evidence="3">Expedition CK06-06</strain>
    </source>
</reference>
<organism evidence="3">
    <name type="scientific">marine sediment metagenome</name>
    <dbReference type="NCBI Taxonomy" id="412755"/>
    <lineage>
        <taxon>unclassified sequences</taxon>
        <taxon>metagenomes</taxon>
        <taxon>ecological metagenomes</taxon>
    </lineage>
</organism>
<keyword evidence="1" id="KW-0479">Metal-binding</keyword>
<comment type="caution">
    <text evidence="3">The sequence shown here is derived from an EMBL/GenBank/DDBJ whole genome shotgun (WGS) entry which is preliminary data.</text>
</comment>
<dbReference type="EMBL" id="BARU01033420">
    <property type="protein sequence ID" value="GAH67263.1"/>
    <property type="molecule type" value="Genomic_DNA"/>
</dbReference>
<feature type="domain" description="Fumarylacetoacetase-like C-terminal" evidence="2">
    <location>
        <begin position="1"/>
        <end position="180"/>
    </location>
</feature>
<feature type="non-terminal residue" evidence="3">
    <location>
        <position position="1"/>
    </location>
</feature>
<dbReference type="GO" id="GO:0016853">
    <property type="term" value="F:isomerase activity"/>
    <property type="evidence" value="ECO:0007669"/>
    <property type="project" value="UniProtKB-ARBA"/>
</dbReference>
<dbReference type="SUPFAM" id="SSF56529">
    <property type="entry name" value="FAH"/>
    <property type="match status" value="1"/>
</dbReference>
<dbReference type="GO" id="GO:0018773">
    <property type="term" value="F:acetylpyruvate hydrolase activity"/>
    <property type="evidence" value="ECO:0007669"/>
    <property type="project" value="TreeGrafter"/>
</dbReference>
<gene>
    <name evidence="3" type="ORF">S03H2_52604</name>
</gene>
<dbReference type="InterPro" id="IPR011234">
    <property type="entry name" value="Fumarylacetoacetase-like_C"/>
</dbReference>
<dbReference type="Pfam" id="PF01557">
    <property type="entry name" value="FAA_hydrolase"/>
    <property type="match status" value="1"/>
</dbReference>
<dbReference type="AlphaFoldDB" id="X1JBW2"/>
<dbReference type="GO" id="GO:0046872">
    <property type="term" value="F:metal ion binding"/>
    <property type="evidence" value="ECO:0007669"/>
    <property type="project" value="UniProtKB-KW"/>
</dbReference>
<protein>
    <recommendedName>
        <fullName evidence="2">Fumarylacetoacetase-like C-terminal domain-containing protein</fullName>
    </recommendedName>
</protein>
<dbReference type="InterPro" id="IPR036663">
    <property type="entry name" value="Fumarylacetoacetase_C_sf"/>
</dbReference>
<dbReference type="Gene3D" id="3.90.850.10">
    <property type="entry name" value="Fumarylacetoacetase-like, C-terminal domain"/>
    <property type="match status" value="1"/>
</dbReference>
<accession>X1JBW2</accession>
<evidence type="ECO:0000259" key="2">
    <source>
        <dbReference type="Pfam" id="PF01557"/>
    </source>
</evidence>